<keyword evidence="1 3" id="KW-0996">Nickel insertion</keyword>
<name>A0A840MXL4_9BRAD</name>
<organism evidence="4 5">
    <name type="scientific">Afipia massiliensis</name>
    <dbReference type="NCBI Taxonomy" id="211460"/>
    <lineage>
        <taxon>Bacteria</taxon>
        <taxon>Pseudomonadati</taxon>
        <taxon>Pseudomonadota</taxon>
        <taxon>Alphaproteobacteria</taxon>
        <taxon>Hyphomicrobiales</taxon>
        <taxon>Nitrobacteraceae</taxon>
        <taxon>Afipia</taxon>
    </lineage>
</organism>
<evidence type="ECO:0000313" key="5">
    <source>
        <dbReference type="Proteomes" id="UP000521227"/>
    </source>
</evidence>
<protein>
    <recommendedName>
        <fullName evidence="3">Urease accessory protein UreF</fullName>
    </recommendedName>
</protein>
<comment type="caution">
    <text evidence="4">The sequence shown here is derived from an EMBL/GenBank/DDBJ whole genome shotgun (WGS) entry which is preliminary data.</text>
</comment>
<dbReference type="AlphaFoldDB" id="A0A840MXL4"/>
<dbReference type="InterPro" id="IPR002639">
    <property type="entry name" value="UreF"/>
</dbReference>
<comment type="similarity">
    <text evidence="3">Belongs to the UreF family.</text>
</comment>
<dbReference type="PANTHER" id="PTHR33620:SF1">
    <property type="entry name" value="UREASE ACCESSORY PROTEIN F"/>
    <property type="match status" value="1"/>
</dbReference>
<dbReference type="Gene3D" id="1.10.4190.10">
    <property type="entry name" value="Urease accessory protein UreF"/>
    <property type="match status" value="1"/>
</dbReference>
<dbReference type="PANTHER" id="PTHR33620">
    <property type="entry name" value="UREASE ACCESSORY PROTEIN F"/>
    <property type="match status" value="1"/>
</dbReference>
<proteinExistence type="inferred from homology"/>
<evidence type="ECO:0000313" key="4">
    <source>
        <dbReference type="EMBL" id="MBB5052555.1"/>
    </source>
</evidence>
<evidence type="ECO:0000256" key="1">
    <source>
        <dbReference type="ARBA" id="ARBA00022988"/>
    </source>
</evidence>
<reference evidence="4 5" key="1">
    <citation type="submission" date="2020-08" db="EMBL/GenBank/DDBJ databases">
        <title>Genomic Encyclopedia of Type Strains, Phase IV (KMG-IV): sequencing the most valuable type-strain genomes for metagenomic binning, comparative biology and taxonomic classification.</title>
        <authorList>
            <person name="Goeker M."/>
        </authorList>
    </citation>
    <scope>NUCLEOTIDE SEQUENCE [LARGE SCALE GENOMIC DNA]</scope>
    <source>
        <strain evidence="4 5">DSM 17498</strain>
    </source>
</reference>
<keyword evidence="2 3" id="KW-0143">Chaperone</keyword>
<dbReference type="EMBL" id="JACHIJ010000003">
    <property type="protein sequence ID" value="MBB5052555.1"/>
    <property type="molecule type" value="Genomic_DNA"/>
</dbReference>
<dbReference type="GO" id="GO:0005737">
    <property type="term" value="C:cytoplasm"/>
    <property type="evidence" value="ECO:0007669"/>
    <property type="project" value="UniProtKB-SubCell"/>
</dbReference>
<comment type="subcellular location">
    <subcellularLocation>
        <location evidence="3">Cytoplasm</location>
    </subcellularLocation>
</comment>
<comment type="subunit">
    <text evidence="3">UreD, UreF and UreG form a complex that acts as a GTP-hydrolysis-dependent molecular chaperone, activating the urease apoprotein by helping to assemble the nickel containing metallocenter of UreC. The UreE protein probably delivers the nickel.</text>
</comment>
<comment type="function">
    <text evidence="3">Required for maturation of urease via the functional incorporation of the urease nickel metallocenter.</text>
</comment>
<evidence type="ECO:0000256" key="3">
    <source>
        <dbReference type="HAMAP-Rule" id="MF_01385"/>
    </source>
</evidence>
<sequence>MITTATIMVTTIMVITNTVATITRITIMVTASVITITTVTPMLMTTNERGQGDLAFEVEESAALFRLMTWLSPSFPVGSFSYSSGIEWAVEAGDITSMTTLQQWLATMLLEGAGFCDGTFLCHAYRAATATDGRMLNDVAELAAAFVPSRERHLETTAQGRAFVEIARAAWNCETLDLLASHVTGPVAYPVAVGVLAAGHRIPLPLTLHAFLHATTSNWISAGVRLIPLGQTDSQRALAALEPVIAATAEKSLDASLDDLASATFRADLASMHHEAQYTRLFRS</sequence>
<dbReference type="GO" id="GO:0016151">
    <property type="term" value="F:nickel cation binding"/>
    <property type="evidence" value="ECO:0007669"/>
    <property type="project" value="UniProtKB-UniRule"/>
</dbReference>
<evidence type="ECO:0000256" key="2">
    <source>
        <dbReference type="ARBA" id="ARBA00023186"/>
    </source>
</evidence>
<gene>
    <name evidence="3" type="primary">ureF</name>
    <name evidence="4" type="ORF">HNQ36_002529</name>
</gene>
<accession>A0A840MXL4</accession>
<dbReference type="Pfam" id="PF01730">
    <property type="entry name" value="UreF"/>
    <property type="match status" value="1"/>
</dbReference>
<dbReference type="InterPro" id="IPR038277">
    <property type="entry name" value="UreF_sf"/>
</dbReference>
<dbReference type="Proteomes" id="UP000521227">
    <property type="component" value="Unassembled WGS sequence"/>
</dbReference>
<dbReference type="HAMAP" id="MF_01385">
    <property type="entry name" value="UreF"/>
    <property type="match status" value="1"/>
</dbReference>
<keyword evidence="3" id="KW-0963">Cytoplasm</keyword>